<feature type="domain" description="ChrR-like cupin" evidence="1">
    <location>
        <begin position="117"/>
        <end position="201"/>
    </location>
</feature>
<dbReference type="InterPro" id="IPR041916">
    <property type="entry name" value="Anti_sigma_zinc_sf"/>
</dbReference>
<dbReference type="InterPro" id="IPR011051">
    <property type="entry name" value="RmlC_Cupin_sf"/>
</dbReference>
<dbReference type="Pfam" id="PF12973">
    <property type="entry name" value="Cupin_7"/>
    <property type="match status" value="1"/>
</dbReference>
<dbReference type="SUPFAM" id="SSF51182">
    <property type="entry name" value="RmlC-like cupins"/>
    <property type="match status" value="1"/>
</dbReference>
<protein>
    <submittedName>
        <fullName evidence="2">ChrR family anti-sigma-E factor</fullName>
    </submittedName>
</protein>
<proteinExistence type="predicted"/>
<reference evidence="3" key="1">
    <citation type="journal article" date="2019" name="Int. J. Syst. Evol. Microbiol.">
        <title>The Global Catalogue of Microorganisms (GCM) 10K type strain sequencing project: providing services to taxonomists for standard genome sequencing and annotation.</title>
        <authorList>
            <consortium name="The Broad Institute Genomics Platform"/>
            <consortium name="The Broad Institute Genome Sequencing Center for Infectious Disease"/>
            <person name="Wu L."/>
            <person name="Ma J."/>
        </authorList>
    </citation>
    <scope>NUCLEOTIDE SEQUENCE [LARGE SCALE GENOMIC DNA]</scope>
    <source>
        <strain evidence="3">JCM 18401</strain>
    </source>
</reference>
<dbReference type="EMBL" id="BAABJZ010000100">
    <property type="protein sequence ID" value="GAA4898768.1"/>
    <property type="molecule type" value="Genomic_DNA"/>
</dbReference>
<dbReference type="NCBIfam" id="TIGR02451">
    <property type="entry name" value="anti_sig_ChrR"/>
    <property type="match status" value="1"/>
</dbReference>
<keyword evidence="3" id="KW-1185">Reference proteome</keyword>
<dbReference type="Gene3D" id="1.10.10.1320">
    <property type="entry name" value="Anti-sigma factor, zinc-finger domain"/>
    <property type="match status" value="1"/>
</dbReference>
<evidence type="ECO:0000313" key="3">
    <source>
        <dbReference type="Proteomes" id="UP001499988"/>
    </source>
</evidence>
<dbReference type="InterPro" id="IPR014710">
    <property type="entry name" value="RmlC-like_jellyroll"/>
</dbReference>
<evidence type="ECO:0000313" key="2">
    <source>
        <dbReference type="EMBL" id="GAA4898768.1"/>
    </source>
</evidence>
<organism evidence="2 3">
    <name type="scientific">Ferrimonas pelagia</name>
    <dbReference type="NCBI Taxonomy" id="1177826"/>
    <lineage>
        <taxon>Bacteria</taxon>
        <taxon>Pseudomonadati</taxon>
        <taxon>Pseudomonadota</taxon>
        <taxon>Gammaproteobacteria</taxon>
        <taxon>Alteromonadales</taxon>
        <taxon>Ferrimonadaceae</taxon>
        <taxon>Ferrimonas</taxon>
    </lineage>
</organism>
<dbReference type="InterPro" id="IPR012807">
    <property type="entry name" value="Anti-sigma_ChrR"/>
</dbReference>
<name>A0ABP9FDU0_9GAMM</name>
<sequence length="226" mass="25198">MTHINHHPAPDLLRDFAAGTLAPSTALLIAAHREYCSHCQQQIANHEALLAQTALEADGGDDQPALDGMLETLLAHLPEHTVREPEALPTAIQPLTLHHRTFELPQVLARQLHQPTRWSALPGRLHQARLAVENSHLNFIHMDKNSGVPTHTHKGREYTLVLHGGFSDANGDYRLGDFVCLDQRHQHQPQTDSHEDCLVISALEGPLHFTSGLARLFNPLSQLFFR</sequence>
<dbReference type="Proteomes" id="UP001499988">
    <property type="component" value="Unassembled WGS sequence"/>
</dbReference>
<accession>A0ABP9FDU0</accession>
<dbReference type="InterPro" id="IPR025979">
    <property type="entry name" value="ChrR-like_cupin_dom"/>
</dbReference>
<dbReference type="Gene3D" id="2.60.120.10">
    <property type="entry name" value="Jelly Rolls"/>
    <property type="match status" value="1"/>
</dbReference>
<gene>
    <name evidence="2" type="ORF">GCM10023333_35300</name>
</gene>
<evidence type="ECO:0000259" key="1">
    <source>
        <dbReference type="Pfam" id="PF12973"/>
    </source>
</evidence>
<comment type="caution">
    <text evidence="2">The sequence shown here is derived from an EMBL/GenBank/DDBJ whole genome shotgun (WGS) entry which is preliminary data.</text>
</comment>
<dbReference type="RefSeq" id="WP_345336787.1">
    <property type="nucleotide sequence ID" value="NZ_BAABJZ010000100.1"/>
</dbReference>
<dbReference type="CDD" id="cd20301">
    <property type="entry name" value="cupin_ChrR"/>
    <property type="match status" value="1"/>
</dbReference>